<sequence length="609" mass="68159">MTARGQSEAYPGHKRPKKQYLRIAAVALFITLGFLIFSSSLVPSAAQLSNSAKDAARHVHRPKIPKLGVPNIQNPFRQAAHKPPKQANSTSGEAEWFSDWKWLNPFSSTITLDENWTVLPPLRTRPLIYTYYDTAKEIDAATTEAENELLLIWRRAWWAQGFRPVILGKAEAMDNPLYESLQAKQLSPELESDLLRWLAWGRMGTGILANWLVLPMGPYEDNLLSYLRRGSYPKLTRYESFNSGLFSGDIGAINSVLAQTIKAPALEKSKSFLEAADPAIFTVDPVPIAIAFYNSATITGQYQHVADKLLKSHAIGFGSLAELITSHLHTTFQNDFPSGIAVLKPLPLHSTALISPALSLANSLTRCSKSPIPSSCPPNRPKCQPCSKDKPMLVTTPSVFRNTSDLYTIGTIPHPYTLATLLAQNSDITTRQIRRDTIRDPWLLAVTKELLGNDVSGPARIVKFKESVASGWSESRGLWFTAERNLTTSNLDWHFGFPLPHGDKDEPPHEIPVPNPPASEAHISLPNQQELGNEQKRLKVARELLARKGAKVGIREVLEAWNMADTEAWRFVRAYAARDRVERQKWEEDERGFAGTEKRRGEGWSRWFD</sequence>
<evidence type="ECO:0000313" key="6">
    <source>
        <dbReference type="Proteomes" id="UP000324767"/>
    </source>
</evidence>
<reference evidence="5" key="2">
    <citation type="submission" date="2017-03" db="EMBL/GenBank/DDBJ databases">
        <authorList>
            <person name="Sharma R."/>
            <person name="Thines M."/>
        </authorList>
    </citation>
    <scope>NUCLEOTIDE SEQUENCE [LARGE SCALE GENOMIC DNA]</scope>
</reference>
<dbReference type="OrthoDB" id="5312133at2759"/>
<dbReference type="Proteomes" id="UP000324767">
    <property type="component" value="Unassembled WGS sequence"/>
</dbReference>
<evidence type="ECO:0000313" key="4">
    <source>
        <dbReference type="EMBL" id="SLM34667.1"/>
    </source>
</evidence>
<reference evidence="4" key="1">
    <citation type="submission" date="2017-03" db="EMBL/GenBank/DDBJ databases">
        <authorList>
            <person name="Afonso C.L."/>
            <person name="Miller P.J."/>
            <person name="Scott M.A."/>
            <person name="Spackman E."/>
            <person name="Goraichik I."/>
            <person name="Dimitrov K.M."/>
            <person name="Suarez D.L."/>
            <person name="Swayne D.E."/>
        </authorList>
    </citation>
    <scope>NUCLEOTIDE SEQUENCE [LARGE SCALE GENOMIC DNA]</scope>
</reference>
<evidence type="ECO:0000313" key="3">
    <source>
        <dbReference type="EMBL" id="KAA6414600.1"/>
    </source>
</evidence>
<dbReference type="EMBL" id="VXIT01000002">
    <property type="protein sequence ID" value="KAA6414600.1"/>
    <property type="molecule type" value="Genomic_DNA"/>
</dbReference>
<gene>
    <name evidence="3" type="ORF">FRX48_01350</name>
</gene>
<keyword evidence="5" id="KW-1185">Reference proteome</keyword>
<name>A0A1W5CUZ2_9LECA</name>
<proteinExistence type="predicted"/>
<organism evidence="4 5">
    <name type="scientific">Lasallia pustulata</name>
    <dbReference type="NCBI Taxonomy" id="136370"/>
    <lineage>
        <taxon>Eukaryota</taxon>
        <taxon>Fungi</taxon>
        <taxon>Dikarya</taxon>
        <taxon>Ascomycota</taxon>
        <taxon>Pezizomycotina</taxon>
        <taxon>Lecanoromycetes</taxon>
        <taxon>OSLEUM clade</taxon>
        <taxon>Umbilicariomycetidae</taxon>
        <taxon>Umbilicariales</taxon>
        <taxon>Umbilicariaceae</taxon>
        <taxon>Lasallia</taxon>
    </lineage>
</organism>
<dbReference type="AlphaFoldDB" id="A0A1W5CUZ2"/>
<feature type="transmembrane region" description="Helical" evidence="2">
    <location>
        <begin position="20"/>
        <end position="42"/>
    </location>
</feature>
<dbReference type="PANTHER" id="PTHR42055:SF1">
    <property type="entry name" value="YALI0E03476P"/>
    <property type="match status" value="1"/>
</dbReference>
<dbReference type="EMBL" id="FWEW01000365">
    <property type="protein sequence ID" value="SLM34667.1"/>
    <property type="molecule type" value="Genomic_DNA"/>
</dbReference>
<evidence type="ECO:0000313" key="5">
    <source>
        <dbReference type="Proteomes" id="UP000192927"/>
    </source>
</evidence>
<accession>A0A1W5CUZ2</accession>
<keyword evidence="2" id="KW-1133">Transmembrane helix</keyword>
<protein>
    <submittedName>
        <fullName evidence="4">Uncharacterized protein</fullName>
    </submittedName>
</protein>
<feature type="region of interest" description="Disordered" evidence="1">
    <location>
        <begin position="586"/>
        <end position="609"/>
    </location>
</feature>
<dbReference type="PANTHER" id="PTHR42055">
    <property type="entry name" value="YALI0E03476P"/>
    <property type="match status" value="1"/>
</dbReference>
<evidence type="ECO:0000256" key="2">
    <source>
        <dbReference type="SAM" id="Phobius"/>
    </source>
</evidence>
<keyword evidence="2" id="KW-0812">Transmembrane</keyword>
<keyword evidence="2" id="KW-0472">Membrane</keyword>
<evidence type="ECO:0000256" key="1">
    <source>
        <dbReference type="SAM" id="MobiDB-lite"/>
    </source>
</evidence>
<dbReference type="Proteomes" id="UP000192927">
    <property type="component" value="Unassembled WGS sequence"/>
</dbReference>
<reference evidence="3 6" key="3">
    <citation type="submission" date="2019-09" db="EMBL/GenBank/DDBJ databases">
        <title>The hologenome of the rock-dwelling lichen Lasallia pustulata.</title>
        <authorList>
            <person name="Greshake Tzovaras B."/>
            <person name="Segers F."/>
            <person name="Bicker A."/>
            <person name="Dal Grande F."/>
            <person name="Otte J."/>
            <person name="Hankeln T."/>
            <person name="Schmitt I."/>
            <person name="Ebersberger I."/>
        </authorList>
    </citation>
    <scope>NUCLEOTIDE SEQUENCE [LARGE SCALE GENOMIC DNA]</scope>
    <source>
        <strain evidence="3">A1-1</strain>
    </source>
</reference>